<name>A0A4R5YTN2_KOCRO</name>
<evidence type="ECO:0000259" key="2">
    <source>
        <dbReference type="Pfam" id="PF00668"/>
    </source>
</evidence>
<dbReference type="Pfam" id="PF00668">
    <property type="entry name" value="Condensation"/>
    <property type="match status" value="1"/>
</dbReference>
<dbReference type="Gene3D" id="3.30.559.10">
    <property type="entry name" value="Chloramphenicol acetyltransferase-like domain"/>
    <property type="match status" value="1"/>
</dbReference>
<reference evidence="3 4" key="1">
    <citation type="submission" date="2019-03" db="EMBL/GenBank/DDBJ databases">
        <title>Genome Sequencing and Assembly of Various Microbes Isolated from Partially Reclaimed Soil and Acid Mine Drainage (AMD) Site.</title>
        <authorList>
            <person name="Steinbock B."/>
            <person name="Bechtold R."/>
            <person name="Sevigny J.L."/>
            <person name="Thomas D."/>
            <person name="Cuthill L.R."/>
            <person name="Aveiro Johannsen E.J."/>
            <person name="Thomas K."/>
            <person name="Ghosh A."/>
        </authorList>
    </citation>
    <scope>NUCLEOTIDE SEQUENCE [LARGE SCALE GENOMIC DNA]</scope>
    <source>
        <strain evidence="3 4">S-A3</strain>
    </source>
</reference>
<dbReference type="EMBL" id="SMZT01000001">
    <property type="protein sequence ID" value="TDL46737.1"/>
    <property type="molecule type" value="Genomic_DNA"/>
</dbReference>
<accession>A0A4R5YTN2</accession>
<gene>
    <name evidence="3" type="ORF">E2R59_01625</name>
</gene>
<protein>
    <submittedName>
        <fullName evidence="3">Peptide synthetase</fullName>
    </submittedName>
</protein>
<dbReference type="InterPro" id="IPR001242">
    <property type="entry name" value="Condensation_dom"/>
</dbReference>
<dbReference type="AlphaFoldDB" id="A0A4R5YTN2"/>
<comment type="caution">
    <text evidence="3">The sequence shown here is derived from an EMBL/GenBank/DDBJ whole genome shotgun (WGS) entry which is preliminary data.</text>
</comment>
<organism evidence="3 4">
    <name type="scientific">Kocuria rosea</name>
    <name type="common">Deinococcus erythromyxa</name>
    <name type="synonym">Micrococcus rubens</name>
    <dbReference type="NCBI Taxonomy" id="1275"/>
    <lineage>
        <taxon>Bacteria</taxon>
        <taxon>Bacillati</taxon>
        <taxon>Actinomycetota</taxon>
        <taxon>Actinomycetes</taxon>
        <taxon>Micrococcales</taxon>
        <taxon>Micrococcaceae</taxon>
        <taxon>Kocuria</taxon>
    </lineage>
</organism>
<dbReference type="GO" id="GO:0043041">
    <property type="term" value="P:amino acid activation for nonribosomal peptide biosynthetic process"/>
    <property type="evidence" value="ECO:0007669"/>
    <property type="project" value="TreeGrafter"/>
</dbReference>
<feature type="region of interest" description="Disordered" evidence="1">
    <location>
        <begin position="184"/>
        <end position="204"/>
    </location>
</feature>
<dbReference type="Proteomes" id="UP000295163">
    <property type="component" value="Unassembled WGS sequence"/>
</dbReference>
<dbReference type="PANTHER" id="PTHR45527">
    <property type="entry name" value="NONRIBOSOMAL PEPTIDE SYNTHETASE"/>
    <property type="match status" value="1"/>
</dbReference>
<dbReference type="RefSeq" id="WP_133408993.1">
    <property type="nucleotide sequence ID" value="NZ_SMZT01000001.1"/>
</dbReference>
<evidence type="ECO:0000313" key="4">
    <source>
        <dbReference type="Proteomes" id="UP000295163"/>
    </source>
</evidence>
<dbReference type="PANTHER" id="PTHR45527:SF1">
    <property type="entry name" value="FATTY ACID SYNTHASE"/>
    <property type="match status" value="1"/>
</dbReference>
<dbReference type="GO" id="GO:0031177">
    <property type="term" value="F:phosphopantetheine binding"/>
    <property type="evidence" value="ECO:0007669"/>
    <property type="project" value="TreeGrafter"/>
</dbReference>
<dbReference type="GO" id="GO:0008610">
    <property type="term" value="P:lipid biosynthetic process"/>
    <property type="evidence" value="ECO:0007669"/>
    <property type="project" value="UniProtKB-ARBA"/>
</dbReference>
<dbReference type="Gene3D" id="3.30.559.30">
    <property type="entry name" value="Nonribosomal peptide synthetase, condensation domain"/>
    <property type="match status" value="1"/>
</dbReference>
<dbReference type="SUPFAM" id="SSF52777">
    <property type="entry name" value="CoA-dependent acyltransferases"/>
    <property type="match status" value="2"/>
</dbReference>
<sequence length="437" mass="46275">MRLTSITHARLPEGRLSSCTVPAEGAGRPLPVSFDQGMHAGAGPRPGSWMAVAVELPAPVDAAHLGEAWAGVVRRHHTLRTVFSADDDGRVRLHEIADAVRPVWTRHEVGAAGTRAALQAVADAACSPLARPSHRLCLIEPAAGPAVVVLAADHAHVDAWSLPLLARDLLDGLDDLRAGRPAGAGRAPAASFAEHTRELAARPPAPPHVVRRWARILADGDGALPVFPLPLGEPGAPAPETVTTHDVLDAEGLARLEARADALHVRLLVLVVSVLTRATAELAGRPLRAVLPVHSRTEPHWRDAVGWFITNSVLECSDPDPQACRAAVRETLELGSHALEPILRPHGGMPVPPGMFMLSYLDYRRLPATLAPELRAQHISASAPTTGVQVWFVVGEGGLHLRARYPGTGQARSSVEAWLGAVGAGLRAQARPEPDRG</sequence>
<proteinExistence type="predicted"/>
<dbReference type="InterPro" id="IPR023213">
    <property type="entry name" value="CAT-like_dom_sf"/>
</dbReference>
<evidence type="ECO:0000256" key="1">
    <source>
        <dbReference type="SAM" id="MobiDB-lite"/>
    </source>
</evidence>
<dbReference type="GO" id="GO:0005737">
    <property type="term" value="C:cytoplasm"/>
    <property type="evidence" value="ECO:0007669"/>
    <property type="project" value="TreeGrafter"/>
</dbReference>
<dbReference type="GeneID" id="64346095"/>
<dbReference type="GO" id="GO:0003824">
    <property type="term" value="F:catalytic activity"/>
    <property type="evidence" value="ECO:0007669"/>
    <property type="project" value="InterPro"/>
</dbReference>
<feature type="domain" description="Condensation" evidence="2">
    <location>
        <begin position="50"/>
        <end position="310"/>
    </location>
</feature>
<evidence type="ECO:0000313" key="3">
    <source>
        <dbReference type="EMBL" id="TDL46737.1"/>
    </source>
</evidence>
<dbReference type="GO" id="GO:0044550">
    <property type="term" value="P:secondary metabolite biosynthetic process"/>
    <property type="evidence" value="ECO:0007669"/>
    <property type="project" value="TreeGrafter"/>
</dbReference>